<dbReference type="Pfam" id="PF03331">
    <property type="entry name" value="LpxC"/>
    <property type="match status" value="1"/>
</dbReference>
<dbReference type="STRING" id="742823.HMPREF9465_01676"/>
<dbReference type="PANTHER" id="PTHR33694">
    <property type="entry name" value="UDP-3-O-ACYL-N-ACETYLGLUCOSAMINE DEACETYLASE 1, MITOCHONDRIAL-RELATED"/>
    <property type="match status" value="1"/>
</dbReference>
<dbReference type="InterPro" id="IPR004463">
    <property type="entry name" value="UDP-acyl_GlcNac_deAcase"/>
</dbReference>
<dbReference type="Proteomes" id="UP000005835">
    <property type="component" value="Unassembled WGS sequence"/>
</dbReference>
<dbReference type="EC" id="3.5.1.108" evidence="4 12"/>
<dbReference type="HAMAP" id="MF_00388">
    <property type="entry name" value="LpxC"/>
    <property type="match status" value="1"/>
</dbReference>
<dbReference type="eggNOG" id="COG0774">
    <property type="taxonomic scope" value="Bacteria"/>
</dbReference>
<dbReference type="InterPro" id="IPR011334">
    <property type="entry name" value="UDP-acyl_GlcNac_deAcase_C"/>
</dbReference>
<evidence type="ECO:0000256" key="12">
    <source>
        <dbReference type="HAMAP-Rule" id="MF_00388"/>
    </source>
</evidence>
<evidence type="ECO:0000256" key="9">
    <source>
        <dbReference type="ARBA" id="ARBA00022833"/>
    </source>
</evidence>
<gene>
    <name evidence="12" type="primary">lpxC</name>
    <name evidence="13" type="ORF">HMPREF9465_01676</name>
</gene>
<dbReference type="GO" id="GO:0009245">
    <property type="term" value="P:lipid A biosynthetic process"/>
    <property type="evidence" value="ECO:0007669"/>
    <property type="project" value="UniProtKB-UniRule"/>
</dbReference>
<dbReference type="Gene3D" id="3.30.230.20">
    <property type="entry name" value="lpxc deacetylase, domain 1"/>
    <property type="match status" value="1"/>
</dbReference>
<comment type="function">
    <text evidence="2 12">Catalyzes the hydrolysis of UDP-3-O-myristoyl-N-acetylglucosamine to form UDP-3-O-myristoylglucosamine and acetate, the committed step in lipid A biosynthesis.</text>
</comment>
<sequence>MFKQRTLRQSVETVGIGLHSGRKVHLVLRPAEPDTGILYRRVDIRPAVEIPAHPLNVNDTRMATTVNVGKAAVATIEHLMSAFNGLGIDNVIVEVDSAEIPIMDGSGASFVFLLHQAGIVEQDAPKRFVRVLKPVEVREGDKLARLEPHEGFRLTFTIAFGHPAIDRTEQKADVDFSRVTYEQAVSRARTFGFVQDVEMLRRMGLAQGGSLENAIVMDEFRILNPGGLRENDEFVKHKILDAMGDLYVLGHPLLAHYVAHKSGHGLNNQLLRALLADETAWEWATFDRAEDCPVDFWMQKTDQVRP</sequence>
<dbReference type="GO" id="GO:0103117">
    <property type="term" value="F:UDP-3-O-acyl-N-acetylglucosamine deacetylase activity"/>
    <property type="evidence" value="ECO:0007669"/>
    <property type="project" value="UniProtKB-UniRule"/>
</dbReference>
<proteinExistence type="inferred from homology"/>
<feature type="binding site" evidence="12">
    <location>
        <position position="241"/>
    </location>
    <ligand>
        <name>Zn(2+)</name>
        <dbReference type="ChEBI" id="CHEBI:29105"/>
    </ligand>
</feature>
<dbReference type="NCBIfam" id="TIGR00325">
    <property type="entry name" value="lpxC"/>
    <property type="match status" value="1"/>
</dbReference>
<feature type="binding site" evidence="12">
    <location>
        <position position="78"/>
    </location>
    <ligand>
        <name>Zn(2+)</name>
        <dbReference type="ChEBI" id="CHEBI:29105"/>
    </ligand>
</feature>
<evidence type="ECO:0000256" key="1">
    <source>
        <dbReference type="ARBA" id="ARBA00001947"/>
    </source>
</evidence>
<dbReference type="PATRIC" id="fig|742823.3.peg.1671"/>
<keyword evidence="10 12" id="KW-0443">Lipid metabolism</keyword>
<evidence type="ECO:0000256" key="2">
    <source>
        <dbReference type="ARBA" id="ARBA00002923"/>
    </source>
</evidence>
<dbReference type="InterPro" id="IPR020568">
    <property type="entry name" value="Ribosomal_Su5_D2-typ_SF"/>
</dbReference>
<evidence type="ECO:0000313" key="13">
    <source>
        <dbReference type="EMBL" id="EKB30629.1"/>
    </source>
</evidence>
<feature type="active site" description="Proton donor" evidence="12">
    <location>
        <position position="264"/>
    </location>
</feature>
<evidence type="ECO:0000256" key="8">
    <source>
        <dbReference type="ARBA" id="ARBA00022801"/>
    </source>
</evidence>
<comment type="catalytic activity">
    <reaction evidence="11 12">
        <text>a UDP-3-O-[(3R)-3-hydroxyacyl]-N-acetyl-alpha-D-glucosamine + H2O = a UDP-3-O-[(3R)-3-hydroxyacyl]-alpha-D-glucosamine + acetate</text>
        <dbReference type="Rhea" id="RHEA:67816"/>
        <dbReference type="ChEBI" id="CHEBI:15377"/>
        <dbReference type="ChEBI" id="CHEBI:30089"/>
        <dbReference type="ChEBI" id="CHEBI:137740"/>
        <dbReference type="ChEBI" id="CHEBI:173225"/>
        <dbReference type="EC" id="3.5.1.108"/>
    </reaction>
</comment>
<dbReference type="UniPathway" id="UPA00359">
    <property type="reaction ID" value="UER00478"/>
</dbReference>
<feature type="binding site" evidence="12">
    <location>
        <position position="237"/>
    </location>
    <ligand>
        <name>Zn(2+)</name>
        <dbReference type="ChEBI" id="CHEBI:29105"/>
    </ligand>
</feature>
<protein>
    <recommendedName>
        <fullName evidence="4 12">UDP-3-O-acyl-N-acetylglucosamine deacetylase</fullName>
        <shortName evidence="12">UDP-3-O-acyl-GlcNAc deacetylase</shortName>
        <ecNumber evidence="4 12">3.5.1.108</ecNumber>
    </recommendedName>
    <alternativeName>
        <fullName evidence="12">UDP-3-O-[R-3-hydroxymyristoyl]-N-acetylglucosamine deacetylase</fullName>
    </alternativeName>
</protein>
<comment type="cofactor">
    <cofactor evidence="1 12">
        <name>Zn(2+)</name>
        <dbReference type="ChEBI" id="CHEBI:29105"/>
    </cofactor>
</comment>
<comment type="caution">
    <text evidence="13">The sequence shown here is derived from an EMBL/GenBank/DDBJ whole genome shotgun (WGS) entry which is preliminary data.</text>
</comment>
<keyword evidence="5 12" id="KW-0444">Lipid biosynthesis</keyword>
<evidence type="ECO:0000256" key="5">
    <source>
        <dbReference type="ARBA" id="ARBA00022516"/>
    </source>
</evidence>
<comment type="pathway">
    <text evidence="3 12">Glycolipid biosynthesis; lipid IV(A) biosynthesis; lipid IV(A) from (3R)-3-hydroxytetradecanoyl-[acyl-carrier-protein] and UDP-N-acetyl-alpha-D-glucosamine: step 2/6.</text>
</comment>
<dbReference type="GO" id="GO:0016020">
    <property type="term" value="C:membrane"/>
    <property type="evidence" value="ECO:0007669"/>
    <property type="project" value="GOC"/>
</dbReference>
<dbReference type="SUPFAM" id="SSF54211">
    <property type="entry name" value="Ribosomal protein S5 domain 2-like"/>
    <property type="match status" value="2"/>
</dbReference>
<dbReference type="EMBL" id="ADMG01000037">
    <property type="protein sequence ID" value="EKB30629.1"/>
    <property type="molecule type" value="Genomic_DNA"/>
</dbReference>
<evidence type="ECO:0000256" key="4">
    <source>
        <dbReference type="ARBA" id="ARBA00012745"/>
    </source>
</evidence>
<reference evidence="13 14" key="1">
    <citation type="submission" date="2012-05" db="EMBL/GenBank/DDBJ databases">
        <title>The Genome Sequence of Sutterella wadsworthensis 2_1_59BFAA.</title>
        <authorList>
            <consortium name="The Broad Institute Genome Sequencing Platform"/>
            <person name="Earl A."/>
            <person name="Ward D."/>
            <person name="Feldgarden M."/>
            <person name="Gevers D."/>
            <person name="Daigneault M."/>
            <person name="Strauss J."/>
            <person name="Allen-Vercoe E."/>
            <person name="Walker B."/>
            <person name="Young S.K."/>
            <person name="Zeng Q."/>
            <person name="Gargeya S."/>
            <person name="Fitzgerald M."/>
            <person name="Haas B."/>
            <person name="Abouelleil A."/>
            <person name="Alvarado L."/>
            <person name="Arachchi H.M."/>
            <person name="Berlin A.M."/>
            <person name="Chapman S.B."/>
            <person name="Goldberg J."/>
            <person name="Griggs A."/>
            <person name="Gujja S."/>
            <person name="Hansen M."/>
            <person name="Howarth C."/>
            <person name="Imamovic A."/>
            <person name="Larimer J."/>
            <person name="McCowen C."/>
            <person name="Montmayeur A."/>
            <person name="Murphy C."/>
            <person name="Neiman D."/>
            <person name="Pearson M."/>
            <person name="Priest M."/>
            <person name="Roberts A."/>
            <person name="Saif S."/>
            <person name="Shea T."/>
            <person name="Sisk P."/>
            <person name="Sykes S."/>
            <person name="Wortman J."/>
            <person name="Nusbaum C."/>
            <person name="Birren B."/>
        </authorList>
    </citation>
    <scope>NUCLEOTIDE SEQUENCE [LARGE SCALE GENOMIC DNA]</scope>
    <source>
        <strain evidence="13 14">2_1_59BFAA</strain>
    </source>
</reference>
<keyword evidence="8 12" id="KW-0378">Hydrolase</keyword>
<accession>K1KFZ1</accession>
<dbReference type="InterPro" id="IPR015870">
    <property type="entry name" value="UDP-acyl_N-AcGlcN_deAcase_N"/>
</dbReference>
<dbReference type="PANTHER" id="PTHR33694:SF1">
    <property type="entry name" value="UDP-3-O-ACYL-N-ACETYLGLUCOSAMINE DEACETYLASE 1, MITOCHONDRIAL-RELATED"/>
    <property type="match status" value="1"/>
</dbReference>
<evidence type="ECO:0000256" key="6">
    <source>
        <dbReference type="ARBA" id="ARBA00022556"/>
    </source>
</evidence>
<evidence type="ECO:0000313" key="14">
    <source>
        <dbReference type="Proteomes" id="UP000005835"/>
    </source>
</evidence>
<dbReference type="OrthoDB" id="9802746at2"/>
<comment type="similarity">
    <text evidence="12">Belongs to the LpxC family.</text>
</comment>
<keyword evidence="6 12" id="KW-0441">Lipid A biosynthesis</keyword>
<evidence type="ECO:0000256" key="10">
    <source>
        <dbReference type="ARBA" id="ARBA00023098"/>
    </source>
</evidence>
<name>K1KFZ1_9BURK</name>
<evidence type="ECO:0000256" key="3">
    <source>
        <dbReference type="ARBA" id="ARBA00005002"/>
    </source>
</evidence>
<keyword evidence="9 12" id="KW-0862">Zinc</keyword>
<evidence type="ECO:0000256" key="7">
    <source>
        <dbReference type="ARBA" id="ARBA00022723"/>
    </source>
</evidence>
<dbReference type="HOGENOM" id="CLU_046528_1_0_4"/>
<keyword evidence="14" id="KW-1185">Reference proteome</keyword>
<dbReference type="RefSeq" id="WP_005436004.1">
    <property type="nucleotide sequence ID" value="NZ_JH815518.1"/>
</dbReference>
<keyword evidence="7 12" id="KW-0479">Metal-binding</keyword>
<organism evidence="13 14">
    <name type="scientific">Sutterella wadsworthensis 2_1_59BFAA</name>
    <dbReference type="NCBI Taxonomy" id="742823"/>
    <lineage>
        <taxon>Bacteria</taxon>
        <taxon>Pseudomonadati</taxon>
        <taxon>Pseudomonadota</taxon>
        <taxon>Betaproteobacteria</taxon>
        <taxon>Burkholderiales</taxon>
        <taxon>Sutterellaceae</taxon>
        <taxon>Sutterella</taxon>
    </lineage>
</organism>
<dbReference type="AlphaFoldDB" id="K1KFZ1"/>
<evidence type="ECO:0000256" key="11">
    <source>
        <dbReference type="ARBA" id="ARBA00024535"/>
    </source>
</evidence>
<dbReference type="GO" id="GO:0046872">
    <property type="term" value="F:metal ion binding"/>
    <property type="evidence" value="ECO:0007669"/>
    <property type="project" value="UniProtKB-KW"/>
</dbReference>
<dbReference type="Gene3D" id="3.30.1700.10">
    <property type="entry name" value="lpxc deacetylase, domain 2"/>
    <property type="match status" value="1"/>
</dbReference>